<evidence type="ECO:0000313" key="8">
    <source>
        <dbReference type="Proteomes" id="UP000190065"/>
    </source>
</evidence>
<dbReference type="Gene3D" id="1.25.40.390">
    <property type="match status" value="1"/>
</dbReference>
<evidence type="ECO:0000259" key="6">
    <source>
        <dbReference type="Pfam" id="PF07980"/>
    </source>
</evidence>
<comment type="similarity">
    <text evidence="2">Belongs to the SusD family.</text>
</comment>
<sequence length="529" mass="59422">MKKLFSYIAATVVSLSLTGCLDLEPTSSITDANFWKNADQVQSFNQGLHSFVRDYGYEYIIWGEMRSNIYSGTPFSGEASQGYERLWNNTLEKSSPVISKYGGLYTGINQINLMIDKIHEATFLSNEQKNKYLASSHGLRAFLYFQLLRSYGDVILYLQHTEGNTVDLDKVARKQDAAADVMTQIKADIQASENAYNNNYSFADGRMYWSLAATKMLKGEVYLWSGKQMGGGTSDYQTALQAYQDVKNNADVALLNNYNDVFAYDKKGNKEVIFALHNRENETSLWNGLYTSLVMNKQNVSGYRLHDAGGNAIQFSQSQYLNLSLGSGVMRFPLDKQLWTKLYFNGNDTRRAGSLADVYESDGTTYVGNICNKFHGTLLAGGSATSWFDDQPIYRYAECLLGMAEAKVLLGQSPATEINQIRSRAYGVTYFTAHPEVQYPNEKSTGGSPALTAFYTNNPFVGGDETPEEAVLKERMREFLFEGKRWHDIRLFNKATQYSTANSTRLLWPIDETTLSTNNLLTQTPGYGD</sequence>
<name>A0A1T4KHX1_9BACT</name>
<evidence type="ECO:0000256" key="2">
    <source>
        <dbReference type="ARBA" id="ARBA00006275"/>
    </source>
</evidence>
<dbReference type="PROSITE" id="PS51257">
    <property type="entry name" value="PROKAR_LIPOPROTEIN"/>
    <property type="match status" value="1"/>
</dbReference>
<keyword evidence="3" id="KW-0732">Signal</keyword>
<dbReference type="GO" id="GO:0009279">
    <property type="term" value="C:cell outer membrane"/>
    <property type="evidence" value="ECO:0007669"/>
    <property type="project" value="UniProtKB-SubCell"/>
</dbReference>
<dbReference type="EMBL" id="FUXK01000001">
    <property type="protein sequence ID" value="SJZ41943.1"/>
    <property type="molecule type" value="Genomic_DNA"/>
</dbReference>
<proteinExistence type="inferred from homology"/>
<keyword evidence="5" id="KW-0998">Cell outer membrane</keyword>
<dbReference type="Proteomes" id="UP000190065">
    <property type="component" value="Unassembled WGS sequence"/>
</dbReference>
<reference evidence="7 8" key="1">
    <citation type="submission" date="2017-02" db="EMBL/GenBank/DDBJ databases">
        <authorList>
            <person name="Peterson S.W."/>
        </authorList>
    </citation>
    <scope>NUCLEOTIDE SEQUENCE [LARGE SCALE GENOMIC DNA]</scope>
    <source>
        <strain evidence="7 8">ATCC 43324</strain>
    </source>
</reference>
<comment type="subcellular location">
    <subcellularLocation>
        <location evidence="1">Cell outer membrane</location>
    </subcellularLocation>
</comment>
<dbReference type="RefSeq" id="WP_025069733.1">
    <property type="nucleotide sequence ID" value="NZ_FUXK01000001.1"/>
</dbReference>
<evidence type="ECO:0000313" key="7">
    <source>
        <dbReference type="EMBL" id="SJZ41943.1"/>
    </source>
</evidence>
<dbReference type="AlphaFoldDB" id="A0A1T4KHX1"/>
<feature type="domain" description="RagB/SusD" evidence="6">
    <location>
        <begin position="250"/>
        <end position="502"/>
    </location>
</feature>
<dbReference type="SUPFAM" id="SSF48452">
    <property type="entry name" value="TPR-like"/>
    <property type="match status" value="1"/>
</dbReference>
<dbReference type="InterPro" id="IPR011990">
    <property type="entry name" value="TPR-like_helical_dom_sf"/>
</dbReference>
<dbReference type="Pfam" id="PF07980">
    <property type="entry name" value="SusD_RagB"/>
    <property type="match status" value="1"/>
</dbReference>
<dbReference type="STRING" id="28136.SAMN02745202_00057"/>
<evidence type="ECO:0000256" key="1">
    <source>
        <dbReference type="ARBA" id="ARBA00004442"/>
    </source>
</evidence>
<dbReference type="CDD" id="cd08977">
    <property type="entry name" value="SusD"/>
    <property type="match status" value="1"/>
</dbReference>
<dbReference type="NCBIfam" id="NF033072">
    <property type="entry name" value="NanU"/>
    <property type="match status" value="1"/>
</dbReference>
<evidence type="ECO:0000256" key="3">
    <source>
        <dbReference type="ARBA" id="ARBA00022729"/>
    </source>
</evidence>
<gene>
    <name evidence="7" type="ORF">SAMN02745202_00057</name>
</gene>
<organism evidence="7 8">
    <name type="scientific">Segatella oulorum</name>
    <dbReference type="NCBI Taxonomy" id="28136"/>
    <lineage>
        <taxon>Bacteria</taxon>
        <taxon>Pseudomonadati</taxon>
        <taxon>Bacteroidota</taxon>
        <taxon>Bacteroidia</taxon>
        <taxon>Bacteroidales</taxon>
        <taxon>Prevotellaceae</taxon>
        <taxon>Segatella</taxon>
    </lineage>
</organism>
<dbReference type="InterPro" id="IPR012944">
    <property type="entry name" value="SusD_RagB_dom"/>
</dbReference>
<evidence type="ECO:0000256" key="5">
    <source>
        <dbReference type="ARBA" id="ARBA00023237"/>
    </source>
</evidence>
<keyword evidence="4" id="KW-0472">Membrane</keyword>
<dbReference type="eggNOG" id="COG0702">
    <property type="taxonomic scope" value="Bacteria"/>
</dbReference>
<evidence type="ECO:0000256" key="4">
    <source>
        <dbReference type="ARBA" id="ARBA00023136"/>
    </source>
</evidence>
<protein>
    <submittedName>
        <fullName evidence="7">Starch-binding associating with outer membrane</fullName>
    </submittedName>
</protein>
<accession>A0A1T4KHX1</accession>